<comment type="caution">
    <text evidence="1">The sequence shown here is derived from an EMBL/GenBank/DDBJ whole genome shotgun (WGS) entry which is preliminary data.</text>
</comment>
<dbReference type="AlphaFoldDB" id="A0AB73H327"/>
<accession>A0AB73H327</accession>
<protein>
    <submittedName>
        <fullName evidence="1">Uncharacterized protein</fullName>
    </submittedName>
</protein>
<evidence type="ECO:0000313" key="1">
    <source>
        <dbReference type="EMBL" id="MBB5672591.1"/>
    </source>
</evidence>
<proteinExistence type="predicted"/>
<dbReference type="RefSeq" id="WP_065627124.1">
    <property type="nucleotide sequence ID" value="NZ_JACIIQ010000028.1"/>
</dbReference>
<organism evidence="1">
    <name type="scientific">Xanthomonas arboricola</name>
    <dbReference type="NCBI Taxonomy" id="56448"/>
    <lineage>
        <taxon>Bacteria</taxon>
        <taxon>Pseudomonadati</taxon>
        <taxon>Pseudomonadota</taxon>
        <taxon>Gammaproteobacteria</taxon>
        <taxon>Lysobacterales</taxon>
        <taxon>Lysobacteraceae</taxon>
        <taxon>Xanthomonas</taxon>
    </lineage>
</organism>
<sequence>MAEHERHLVEVALRDSRNIDVIMSMDRLVLLPAGLPEMKSAMQDMERVKDFAAGRVPVGLRDHAKEIFMEHANRLRDHLSQKKGR</sequence>
<dbReference type="EMBL" id="JACIIQ010000028">
    <property type="protein sequence ID" value="MBB5672591.1"/>
    <property type="molecule type" value="Genomic_DNA"/>
</dbReference>
<dbReference type="Proteomes" id="UP000528595">
    <property type="component" value="Unassembled WGS sequence"/>
</dbReference>
<reference evidence="1" key="1">
    <citation type="submission" date="2020-08" db="EMBL/GenBank/DDBJ databases">
        <title>Studying the diversity of plant-associated saprophytic bacteria and their role in host health and plant-pathogen interactions.</title>
        <authorList>
            <person name="Potnis N."/>
        </authorList>
    </citation>
    <scope>NUCLEOTIDE SEQUENCE</scope>
    <source>
        <strain evidence="1">F21</strain>
    </source>
</reference>
<gene>
    <name evidence="1" type="ORF">FHR65_004195</name>
</gene>
<name>A0AB73H327_9XANT</name>